<evidence type="ECO:0000256" key="2">
    <source>
        <dbReference type="ARBA" id="ARBA00022741"/>
    </source>
</evidence>
<dbReference type="InterPro" id="IPR007371">
    <property type="entry name" value="TPK_catalytic"/>
</dbReference>
<keyword evidence="4" id="KW-0067">ATP-binding</keyword>
<proteinExistence type="predicted"/>
<dbReference type="Pfam" id="PF21275">
    <property type="entry name" value="Thi_PPkinase_C"/>
    <property type="match status" value="1"/>
</dbReference>
<dbReference type="RefSeq" id="WP_078928487.1">
    <property type="nucleotide sequence ID" value="NZ_FUXX01000012.1"/>
</dbReference>
<dbReference type="GO" id="GO:0009229">
    <property type="term" value="P:thiamine diphosphate biosynthetic process"/>
    <property type="evidence" value="ECO:0007669"/>
    <property type="project" value="InterPro"/>
</dbReference>
<dbReference type="SUPFAM" id="SSF63999">
    <property type="entry name" value="Thiamin pyrophosphokinase, catalytic domain"/>
    <property type="match status" value="1"/>
</dbReference>
<keyword evidence="9" id="KW-1185">Reference proteome</keyword>
<evidence type="ECO:0000259" key="6">
    <source>
        <dbReference type="Pfam" id="PF04263"/>
    </source>
</evidence>
<dbReference type="NCBIfam" id="TIGR01378">
    <property type="entry name" value="thi_PPkinase"/>
    <property type="match status" value="1"/>
</dbReference>
<dbReference type="Proteomes" id="UP000242432">
    <property type="component" value="Unassembled WGS sequence"/>
</dbReference>
<sequence length="218" mass="25016">MEINGKNIPVILANGDFPLHQIPLKILKDTDFLVCTDGSIHSLLRFQKEHHSDITVKDIRPSAIVGDGDSLSEDLKEKYRDIYVEYEEQDFNDLTKATRFCIEKGFTEINYLGISGKRDDHAMANVSLLIWYLKTFKIKVRAYTDHGVFIPCCGDAEFKAEKGTQVSIFNFGARNLKSTNLKWDIYDFDELWQGTLNEVTSDSFSIKAEGYYLVFINY</sequence>
<feature type="domain" description="Thiamin pyrophosphokinase catalytic" evidence="6">
    <location>
        <begin position="25"/>
        <end position="138"/>
    </location>
</feature>
<evidence type="ECO:0000256" key="5">
    <source>
        <dbReference type="NCBIfam" id="TIGR01378"/>
    </source>
</evidence>
<dbReference type="InterPro" id="IPR049442">
    <property type="entry name" value="Thi_PPkinase-like_C"/>
</dbReference>
<dbReference type="EC" id="2.7.6.2" evidence="5"/>
<keyword evidence="2" id="KW-0547">Nucleotide-binding</keyword>
<protein>
    <recommendedName>
        <fullName evidence="5">Thiamine diphosphokinase</fullName>
        <ecNumber evidence="5">2.7.6.2</ecNumber>
    </recommendedName>
</protein>
<keyword evidence="1" id="KW-0808">Transferase</keyword>
<reference evidence="9" key="1">
    <citation type="submission" date="2017-02" db="EMBL/GenBank/DDBJ databases">
        <authorList>
            <person name="Varghese N."/>
            <person name="Submissions S."/>
        </authorList>
    </citation>
    <scope>NUCLEOTIDE SEQUENCE [LARGE SCALE GENOMIC DNA]</scope>
    <source>
        <strain evidence="9">DSM 3072</strain>
    </source>
</reference>
<dbReference type="GO" id="GO:0005524">
    <property type="term" value="F:ATP binding"/>
    <property type="evidence" value="ECO:0007669"/>
    <property type="project" value="UniProtKB-KW"/>
</dbReference>
<dbReference type="InterPro" id="IPR006282">
    <property type="entry name" value="Thi_PPkinase"/>
</dbReference>
<dbReference type="GO" id="GO:0006772">
    <property type="term" value="P:thiamine metabolic process"/>
    <property type="evidence" value="ECO:0007669"/>
    <property type="project" value="UniProtKB-UniRule"/>
</dbReference>
<evidence type="ECO:0000256" key="1">
    <source>
        <dbReference type="ARBA" id="ARBA00022679"/>
    </source>
</evidence>
<dbReference type="GO" id="GO:0004788">
    <property type="term" value="F:thiamine diphosphokinase activity"/>
    <property type="evidence" value="ECO:0007669"/>
    <property type="project" value="UniProtKB-UniRule"/>
</dbReference>
<evidence type="ECO:0000313" key="8">
    <source>
        <dbReference type="EMBL" id="SKA60862.1"/>
    </source>
</evidence>
<evidence type="ECO:0000259" key="7">
    <source>
        <dbReference type="Pfam" id="PF21275"/>
    </source>
</evidence>
<dbReference type="AlphaFoldDB" id="A0A1T4V7M6"/>
<dbReference type="EMBL" id="FUXX01000012">
    <property type="protein sequence ID" value="SKA60862.1"/>
    <property type="molecule type" value="Genomic_DNA"/>
</dbReference>
<dbReference type="STRING" id="83771.SAMN02910357_01511"/>
<dbReference type="PANTHER" id="PTHR41299">
    <property type="entry name" value="THIAMINE PYROPHOSPHOKINASE"/>
    <property type="match status" value="1"/>
</dbReference>
<organism evidence="8 9">
    <name type="scientific">Succinivibrio dextrinosolvens DSM 3072</name>
    <dbReference type="NCBI Taxonomy" id="1123324"/>
    <lineage>
        <taxon>Bacteria</taxon>
        <taxon>Pseudomonadati</taxon>
        <taxon>Pseudomonadota</taxon>
        <taxon>Gammaproteobacteria</taxon>
        <taxon>Aeromonadales</taxon>
        <taxon>Succinivibrionaceae</taxon>
        <taxon>Succinivibrio</taxon>
    </lineage>
</organism>
<feature type="domain" description="Thiamin pyrophosphokinase-like substrate-binding" evidence="7">
    <location>
        <begin position="147"/>
        <end position="215"/>
    </location>
</feature>
<gene>
    <name evidence="8" type="ORF">SAMN02745213_00966</name>
</gene>
<dbReference type="InterPro" id="IPR053149">
    <property type="entry name" value="TPK"/>
</dbReference>
<evidence type="ECO:0000256" key="3">
    <source>
        <dbReference type="ARBA" id="ARBA00022777"/>
    </source>
</evidence>
<evidence type="ECO:0000256" key="4">
    <source>
        <dbReference type="ARBA" id="ARBA00022840"/>
    </source>
</evidence>
<dbReference type="GO" id="GO:0016301">
    <property type="term" value="F:kinase activity"/>
    <property type="evidence" value="ECO:0007669"/>
    <property type="project" value="UniProtKB-KW"/>
</dbReference>
<dbReference type="Pfam" id="PF04263">
    <property type="entry name" value="TPK_catalytic"/>
    <property type="match status" value="1"/>
</dbReference>
<dbReference type="CDD" id="cd07995">
    <property type="entry name" value="TPK"/>
    <property type="match status" value="1"/>
</dbReference>
<dbReference type="InterPro" id="IPR036759">
    <property type="entry name" value="TPK_catalytic_sf"/>
</dbReference>
<name>A0A1T4V7M6_9GAMM</name>
<dbReference type="PANTHER" id="PTHR41299:SF1">
    <property type="entry name" value="THIAMINE PYROPHOSPHOKINASE"/>
    <property type="match status" value="1"/>
</dbReference>
<evidence type="ECO:0000313" key="9">
    <source>
        <dbReference type="Proteomes" id="UP000242432"/>
    </source>
</evidence>
<keyword evidence="3 8" id="KW-0418">Kinase</keyword>
<accession>A0A1T4V7M6</accession>
<dbReference type="Gene3D" id="3.40.50.10240">
    <property type="entry name" value="Thiamin pyrophosphokinase, catalytic domain"/>
    <property type="match status" value="1"/>
</dbReference>